<dbReference type="PRINTS" id="PR01320">
    <property type="entry name" value="KIRCHANNEL"/>
</dbReference>
<dbReference type="PANTHER" id="PTHR11767">
    <property type="entry name" value="INWARD RECTIFIER POTASSIUM CHANNEL"/>
    <property type="match status" value="1"/>
</dbReference>
<name>A0A0D3I9J5_EMIH1</name>
<keyword evidence="6 11" id="KW-0630">Potassium</keyword>
<dbReference type="PaxDb" id="2903-EOD07930"/>
<evidence type="ECO:0000256" key="10">
    <source>
        <dbReference type="ARBA" id="ARBA00023303"/>
    </source>
</evidence>
<evidence type="ECO:0000256" key="2">
    <source>
        <dbReference type="ARBA" id="ARBA00022448"/>
    </source>
</evidence>
<keyword evidence="3 11" id="KW-0633">Potassium transport</keyword>
<dbReference type="GeneID" id="17254123"/>
<evidence type="ECO:0000256" key="5">
    <source>
        <dbReference type="ARBA" id="ARBA00022882"/>
    </source>
</evidence>
<proteinExistence type="inferred from homology"/>
<dbReference type="GO" id="GO:0005886">
    <property type="term" value="C:plasma membrane"/>
    <property type="evidence" value="ECO:0007669"/>
    <property type="project" value="TreeGrafter"/>
</dbReference>
<keyword evidence="9 12" id="KW-0472">Membrane</keyword>
<dbReference type="InterPro" id="IPR040445">
    <property type="entry name" value="Kir_TM"/>
</dbReference>
<evidence type="ECO:0000256" key="1">
    <source>
        <dbReference type="ARBA" id="ARBA00004141"/>
    </source>
</evidence>
<dbReference type="RefSeq" id="XP_005760359.1">
    <property type="nucleotide sequence ID" value="XM_005760302.1"/>
</dbReference>
<dbReference type="AlphaFoldDB" id="A0A0D3I9J5"/>
<dbReference type="InterPro" id="IPR013518">
    <property type="entry name" value="K_chnl_inward-rec_Kir_cyto"/>
</dbReference>
<dbReference type="SUPFAM" id="SSF81296">
    <property type="entry name" value="E set domains"/>
    <property type="match status" value="2"/>
</dbReference>
<evidence type="ECO:0000256" key="11">
    <source>
        <dbReference type="RuleBase" id="RU003822"/>
    </source>
</evidence>
<dbReference type="eggNOG" id="KOG3827">
    <property type="taxonomic scope" value="Eukaryota"/>
</dbReference>
<keyword evidence="7 12" id="KW-1133">Transmembrane helix</keyword>
<dbReference type="PANTHER" id="PTHR11767:SF103">
    <property type="entry name" value="POTASSIUM CHANNEL INWARDLY RECTIFYING TRANSMEMBRANE DOMAIN-CONTAINING PROTEIN"/>
    <property type="match status" value="1"/>
</dbReference>
<organism evidence="15 16">
    <name type="scientific">Emiliania huxleyi (strain CCMP1516)</name>
    <dbReference type="NCBI Taxonomy" id="280463"/>
    <lineage>
        <taxon>Eukaryota</taxon>
        <taxon>Haptista</taxon>
        <taxon>Haptophyta</taxon>
        <taxon>Prymnesiophyceae</taxon>
        <taxon>Isochrysidales</taxon>
        <taxon>Noelaerhabdaceae</taxon>
        <taxon>Emiliania</taxon>
    </lineage>
</organism>
<keyword evidence="5 11" id="KW-0851">Voltage-gated channel</keyword>
<comment type="similarity">
    <text evidence="11">Belongs to the inward rectifier-type potassium channel (TC 1.A.2.1) family.</text>
</comment>
<dbReference type="KEGG" id="ehx:EMIHUDRAFT_217926"/>
<evidence type="ECO:0000259" key="14">
    <source>
        <dbReference type="Pfam" id="PF17655"/>
    </source>
</evidence>
<evidence type="ECO:0000313" key="15">
    <source>
        <dbReference type="EnsemblProtists" id="EOD07930"/>
    </source>
</evidence>
<evidence type="ECO:0000256" key="3">
    <source>
        <dbReference type="ARBA" id="ARBA00022538"/>
    </source>
</evidence>
<accession>A0A0D3I9J5</accession>
<evidence type="ECO:0000256" key="4">
    <source>
        <dbReference type="ARBA" id="ARBA00022692"/>
    </source>
</evidence>
<dbReference type="HOGENOM" id="CLU_043227_0_0_1"/>
<evidence type="ECO:0000256" key="9">
    <source>
        <dbReference type="ARBA" id="ARBA00023136"/>
    </source>
</evidence>
<feature type="transmembrane region" description="Helical" evidence="12">
    <location>
        <begin position="178"/>
        <end position="204"/>
    </location>
</feature>
<reference evidence="16" key="1">
    <citation type="journal article" date="2013" name="Nature">
        <title>Pan genome of the phytoplankton Emiliania underpins its global distribution.</title>
        <authorList>
            <person name="Read B.A."/>
            <person name="Kegel J."/>
            <person name="Klute M.J."/>
            <person name="Kuo A."/>
            <person name="Lefebvre S.C."/>
            <person name="Maumus F."/>
            <person name="Mayer C."/>
            <person name="Miller J."/>
            <person name="Monier A."/>
            <person name="Salamov A."/>
            <person name="Young J."/>
            <person name="Aguilar M."/>
            <person name="Claverie J.M."/>
            <person name="Frickenhaus S."/>
            <person name="Gonzalez K."/>
            <person name="Herman E.K."/>
            <person name="Lin Y.C."/>
            <person name="Napier J."/>
            <person name="Ogata H."/>
            <person name="Sarno A.F."/>
            <person name="Shmutz J."/>
            <person name="Schroeder D."/>
            <person name="de Vargas C."/>
            <person name="Verret F."/>
            <person name="von Dassow P."/>
            <person name="Valentin K."/>
            <person name="Van de Peer Y."/>
            <person name="Wheeler G."/>
            <person name="Dacks J.B."/>
            <person name="Delwiche C.F."/>
            <person name="Dyhrman S.T."/>
            <person name="Glockner G."/>
            <person name="John U."/>
            <person name="Richards T."/>
            <person name="Worden A.Z."/>
            <person name="Zhang X."/>
            <person name="Grigoriev I.V."/>
            <person name="Allen A.E."/>
            <person name="Bidle K."/>
            <person name="Borodovsky M."/>
            <person name="Bowler C."/>
            <person name="Brownlee C."/>
            <person name="Cock J.M."/>
            <person name="Elias M."/>
            <person name="Gladyshev V.N."/>
            <person name="Groth M."/>
            <person name="Guda C."/>
            <person name="Hadaegh A."/>
            <person name="Iglesias-Rodriguez M.D."/>
            <person name="Jenkins J."/>
            <person name="Jones B.M."/>
            <person name="Lawson T."/>
            <person name="Leese F."/>
            <person name="Lindquist E."/>
            <person name="Lobanov A."/>
            <person name="Lomsadze A."/>
            <person name="Malik S.B."/>
            <person name="Marsh M.E."/>
            <person name="Mackinder L."/>
            <person name="Mock T."/>
            <person name="Mueller-Roeber B."/>
            <person name="Pagarete A."/>
            <person name="Parker M."/>
            <person name="Probert I."/>
            <person name="Quesneville H."/>
            <person name="Raines C."/>
            <person name="Rensing S.A."/>
            <person name="Riano-Pachon D.M."/>
            <person name="Richier S."/>
            <person name="Rokitta S."/>
            <person name="Shiraiwa Y."/>
            <person name="Soanes D.M."/>
            <person name="van der Giezen M."/>
            <person name="Wahlund T.M."/>
            <person name="Williams B."/>
            <person name="Wilson W."/>
            <person name="Wolfe G."/>
            <person name="Wurch L.L."/>
        </authorList>
    </citation>
    <scope>NUCLEOTIDE SEQUENCE</scope>
</reference>
<comment type="subcellular location">
    <subcellularLocation>
        <location evidence="1 11">Membrane</location>
        <topology evidence="1 11">Multi-pass membrane protein</topology>
    </subcellularLocation>
</comment>
<dbReference type="Gene3D" id="1.10.287.70">
    <property type="match status" value="1"/>
</dbReference>
<evidence type="ECO:0000256" key="12">
    <source>
        <dbReference type="SAM" id="Phobius"/>
    </source>
</evidence>
<evidence type="ECO:0000313" key="16">
    <source>
        <dbReference type="Proteomes" id="UP000013827"/>
    </source>
</evidence>
<dbReference type="STRING" id="2903.R1D002"/>
<evidence type="ECO:0000256" key="6">
    <source>
        <dbReference type="ARBA" id="ARBA00022958"/>
    </source>
</evidence>
<protein>
    <recommendedName>
        <fullName evidence="17">Inward rectifier potassium channel C-terminal domain-containing protein</fullName>
    </recommendedName>
</protein>
<keyword evidence="16" id="KW-1185">Reference proteome</keyword>
<keyword evidence="4 11" id="KW-0812">Transmembrane</keyword>
<dbReference type="InterPro" id="IPR041647">
    <property type="entry name" value="IRK_C"/>
</dbReference>
<dbReference type="Pfam" id="PF17655">
    <property type="entry name" value="IRK_C"/>
    <property type="match status" value="1"/>
</dbReference>
<dbReference type="SUPFAM" id="SSF81324">
    <property type="entry name" value="Voltage-gated potassium channels"/>
    <property type="match status" value="1"/>
</dbReference>
<dbReference type="Gene3D" id="2.60.40.1400">
    <property type="entry name" value="G protein-activated inward rectifier potassium channel 1"/>
    <property type="match status" value="1"/>
</dbReference>
<keyword evidence="2 11" id="KW-0813">Transport</keyword>
<dbReference type="GO" id="GO:1990573">
    <property type="term" value="P:potassium ion import across plasma membrane"/>
    <property type="evidence" value="ECO:0007669"/>
    <property type="project" value="TreeGrafter"/>
</dbReference>
<keyword evidence="8 11" id="KW-0406">Ion transport</keyword>
<dbReference type="Pfam" id="PF01007">
    <property type="entry name" value="IRK"/>
    <property type="match status" value="1"/>
</dbReference>
<dbReference type="GO" id="GO:0034702">
    <property type="term" value="C:monoatomic ion channel complex"/>
    <property type="evidence" value="ECO:0007669"/>
    <property type="project" value="UniProtKB-KW"/>
</dbReference>
<dbReference type="GO" id="GO:0034765">
    <property type="term" value="P:regulation of monoatomic ion transmembrane transport"/>
    <property type="evidence" value="ECO:0007669"/>
    <property type="project" value="TreeGrafter"/>
</dbReference>
<keyword evidence="10 11" id="KW-0407">Ion channel</keyword>
<evidence type="ECO:0000256" key="7">
    <source>
        <dbReference type="ARBA" id="ARBA00022989"/>
    </source>
</evidence>
<evidence type="ECO:0008006" key="17">
    <source>
        <dbReference type="Google" id="ProtNLM"/>
    </source>
</evidence>
<evidence type="ECO:0000256" key="8">
    <source>
        <dbReference type="ARBA" id="ARBA00023065"/>
    </source>
</evidence>
<reference evidence="15" key="2">
    <citation type="submission" date="2024-10" db="UniProtKB">
        <authorList>
            <consortium name="EnsemblProtists"/>
        </authorList>
    </citation>
    <scope>IDENTIFICATION</scope>
</reference>
<dbReference type="Proteomes" id="UP000013827">
    <property type="component" value="Unassembled WGS sequence"/>
</dbReference>
<feature type="domain" description="Potassium channel inwardly rectifying transmembrane" evidence="13">
    <location>
        <begin position="92"/>
        <end position="208"/>
    </location>
</feature>
<feature type="domain" description="Inward rectifier potassium channel C-terminal" evidence="14">
    <location>
        <begin position="216"/>
        <end position="303"/>
    </location>
</feature>
<feature type="transmembrane region" description="Helical" evidence="12">
    <location>
        <begin position="103"/>
        <end position="126"/>
    </location>
</feature>
<dbReference type="InterPro" id="IPR014756">
    <property type="entry name" value="Ig_E-set"/>
</dbReference>
<dbReference type="GO" id="GO:0005242">
    <property type="term" value="F:inward rectifier potassium channel activity"/>
    <property type="evidence" value="ECO:0007669"/>
    <property type="project" value="InterPro"/>
</dbReference>
<evidence type="ECO:0000259" key="13">
    <source>
        <dbReference type="Pfam" id="PF01007"/>
    </source>
</evidence>
<sequence length="443" mass="49395">MAPILQIPVHSHLHGKEMGYWQRVPILQPPSAATFMVRDASVSDHGPFVQTLWPVDAVPRRLVRRDYPFHQSGDKIHMHRSGWKLTELRQIAMLDWFHVLIEWSLGGLLALTVAMYTLLVLLFGLLYMAIDRRGEDCGLAPPGQDLSWQTAIAFSVETFSTIGYGVPFDSTAFFDNCMVLTVAVYSQALTFILLNATLLGIIFARVGRASTRAAQVLFSDKATIRCVRGRFYFSFQVGEASFLQYHPIVEAHVRAYAVLHERAALFQTRVLRLTNPNDEIGGMLFLATPQLVSHRIDRWSPLFPPACFRARPLEPTLPLSRVPPAPLRPTFPGLVMREDDVDAEDTIDAALRDRRQQAELAARCEHAPAAAEARHAAAGAGLGRASCSLARHSYMSSDLRFDAGFAPTMSITDEGVPQVDWEEFHKTVDLPFNTTCWVGSSHS</sequence>
<dbReference type="InterPro" id="IPR016449">
    <property type="entry name" value="K_chnl_inward-rec_Kir"/>
</dbReference>
<dbReference type="EnsemblProtists" id="EOD07930">
    <property type="protein sequence ID" value="EOD07930"/>
    <property type="gene ID" value="EMIHUDRAFT_217926"/>
</dbReference>